<reference evidence="1 2" key="1">
    <citation type="submission" date="2020-08" db="EMBL/GenBank/DDBJ databases">
        <title>The genome sequence of Novosphingobium flavum 4Y4.</title>
        <authorList>
            <person name="Liu Y."/>
        </authorList>
    </citation>
    <scope>NUCLEOTIDE SEQUENCE [LARGE SCALE GENOMIC DNA]</scope>
    <source>
        <strain evidence="1 2">4Y4</strain>
    </source>
</reference>
<organism evidence="1 2">
    <name type="scientific">Novosphingobium aerophilum</name>
    <dbReference type="NCBI Taxonomy" id="2839843"/>
    <lineage>
        <taxon>Bacteria</taxon>
        <taxon>Pseudomonadati</taxon>
        <taxon>Pseudomonadota</taxon>
        <taxon>Alphaproteobacteria</taxon>
        <taxon>Sphingomonadales</taxon>
        <taxon>Sphingomonadaceae</taxon>
        <taxon>Novosphingobium</taxon>
    </lineage>
</organism>
<proteinExistence type="predicted"/>
<evidence type="ECO:0000313" key="1">
    <source>
        <dbReference type="EMBL" id="MBC2652429.1"/>
    </source>
</evidence>
<dbReference type="Pfam" id="PF19135">
    <property type="entry name" value="DUF5818"/>
    <property type="match status" value="1"/>
</dbReference>
<gene>
    <name evidence="1" type="ORF">H7F49_12015</name>
</gene>
<dbReference type="AlphaFoldDB" id="A0A7X1KCM0"/>
<protein>
    <submittedName>
        <fullName evidence="1">Uncharacterized protein</fullName>
    </submittedName>
</protein>
<comment type="caution">
    <text evidence="1">The sequence shown here is derived from an EMBL/GenBank/DDBJ whole genome shotgun (WGS) entry which is preliminary data.</text>
</comment>
<name>A0A7X1KCM0_9SPHN</name>
<sequence length="71" mass="7899">MNQNRRLSTNTIVGTIEHGPRGPILRDDDGVRWRLGFADGQVPDGLAGRVNVRGRIVEIDRIDVDYLVGET</sequence>
<evidence type="ECO:0000313" key="2">
    <source>
        <dbReference type="Proteomes" id="UP000520156"/>
    </source>
</evidence>
<dbReference type="EMBL" id="JACLAU010000019">
    <property type="protein sequence ID" value="MBC2652429.1"/>
    <property type="molecule type" value="Genomic_DNA"/>
</dbReference>
<dbReference type="InterPro" id="IPR043856">
    <property type="entry name" value="DUF5818"/>
</dbReference>
<accession>A0A7X1KCM0</accession>
<keyword evidence="2" id="KW-1185">Reference proteome</keyword>
<dbReference type="RefSeq" id="WP_185683841.1">
    <property type="nucleotide sequence ID" value="NZ_JACLAU010000019.1"/>
</dbReference>
<dbReference type="Proteomes" id="UP000520156">
    <property type="component" value="Unassembled WGS sequence"/>
</dbReference>